<dbReference type="Pfam" id="PF07883">
    <property type="entry name" value="Cupin_2"/>
    <property type="match status" value="1"/>
</dbReference>
<reference evidence="2" key="1">
    <citation type="submission" date="2021-03" db="EMBL/GenBank/DDBJ databases">
        <authorList>
            <person name="Lu T."/>
            <person name="Wang Q."/>
            <person name="Han X."/>
        </authorList>
    </citation>
    <scope>NUCLEOTIDE SEQUENCE</scope>
    <source>
        <strain evidence="2">WQ 2009</strain>
    </source>
</reference>
<dbReference type="InterPro" id="IPR013096">
    <property type="entry name" value="Cupin_2"/>
</dbReference>
<evidence type="ECO:0000313" key="2">
    <source>
        <dbReference type="EMBL" id="MBP3944322.1"/>
    </source>
</evidence>
<dbReference type="EMBL" id="JAGKSB010000016">
    <property type="protein sequence ID" value="MBP3944322.1"/>
    <property type="molecule type" value="Genomic_DNA"/>
</dbReference>
<dbReference type="InterPro" id="IPR014710">
    <property type="entry name" value="RmlC-like_jellyroll"/>
</dbReference>
<protein>
    <submittedName>
        <fullName evidence="2">Cupin domain-containing protein</fullName>
    </submittedName>
</protein>
<proteinExistence type="predicted"/>
<gene>
    <name evidence="2" type="ORF">J5U18_12300</name>
</gene>
<evidence type="ECO:0000259" key="1">
    <source>
        <dbReference type="Pfam" id="PF07883"/>
    </source>
</evidence>
<comment type="caution">
    <text evidence="2">The sequence shown here is derived from an EMBL/GenBank/DDBJ whole genome shotgun (WGS) entry which is preliminary data.</text>
</comment>
<dbReference type="CDD" id="cd02233">
    <property type="entry name" value="cupin_HNL-like"/>
    <property type="match status" value="1"/>
</dbReference>
<name>A0A8T4HBC8_9SPHI</name>
<dbReference type="AlphaFoldDB" id="A0A8T4HBC8"/>
<dbReference type="PANTHER" id="PTHR43698">
    <property type="entry name" value="RIBD C-TERMINAL DOMAIN CONTAINING PROTEIN"/>
    <property type="match status" value="1"/>
</dbReference>
<dbReference type="PANTHER" id="PTHR43698:SF1">
    <property type="entry name" value="BLL4564 PROTEIN"/>
    <property type="match status" value="1"/>
</dbReference>
<dbReference type="InterPro" id="IPR011051">
    <property type="entry name" value="RmlC_Cupin_sf"/>
</dbReference>
<dbReference type="InterPro" id="IPR047263">
    <property type="entry name" value="HNL-like_cupin"/>
</dbReference>
<keyword evidence="3" id="KW-1185">Reference proteome</keyword>
<accession>A0A8T4HBC8</accession>
<dbReference type="SUPFAM" id="SSF51182">
    <property type="entry name" value="RmlC-like cupins"/>
    <property type="match status" value="1"/>
</dbReference>
<dbReference type="Proteomes" id="UP000679691">
    <property type="component" value="Unassembled WGS sequence"/>
</dbReference>
<organism evidence="2 3">
    <name type="scientific">Rhinopithecimicrobium faecis</name>
    <dbReference type="NCBI Taxonomy" id="2820698"/>
    <lineage>
        <taxon>Bacteria</taxon>
        <taxon>Pseudomonadati</taxon>
        <taxon>Bacteroidota</taxon>
        <taxon>Sphingobacteriia</taxon>
        <taxon>Sphingobacteriales</taxon>
        <taxon>Sphingobacteriaceae</taxon>
        <taxon>Rhinopithecimicrobium</taxon>
    </lineage>
</organism>
<evidence type="ECO:0000313" key="3">
    <source>
        <dbReference type="Proteomes" id="UP000679691"/>
    </source>
</evidence>
<dbReference type="Gene3D" id="2.60.120.10">
    <property type="entry name" value="Jelly Rolls"/>
    <property type="match status" value="1"/>
</dbReference>
<feature type="domain" description="Cupin type-2" evidence="1">
    <location>
        <begin position="53"/>
        <end position="111"/>
    </location>
</feature>
<sequence>MSLSTANIRTMPEERFEVFNRGERITNNNFIGTVYLQNLMDADSKNGNSIGSVTFEAGARTNWHYHPAGQIILAIDGEGYYQEKGKLKQVIKKGDVVKCPENIPHWHGASKTSHFVQVAITGREKGETVWLEAVTEAEYKN</sequence>